<reference evidence="3" key="1">
    <citation type="journal article" date="2009" name="BMC Bioinformatics">
        <title>The Mycoplasma conjunctivae genome sequencing, annotation and analysis.</title>
        <authorList>
            <person name="Calderon-Copete S.P."/>
            <person name="Wigger G."/>
            <person name="Wunderlin C."/>
            <person name="Schmidheini T."/>
            <person name="Frey J."/>
            <person name="Quail M.A."/>
            <person name="Falquet L."/>
        </authorList>
    </citation>
    <scope>NUCLEOTIDE SEQUENCE [LARGE SCALE GENOMIC DNA]</scope>
    <source>
        <strain evidence="3">ATCC 25834 / NCTC 10147 / HRC/581</strain>
    </source>
</reference>
<dbReference type="HOGENOM" id="CLU_2423742_0_0_14"/>
<name>C5J6W8_MESCH</name>
<keyword evidence="1" id="KW-0812">Transmembrane</keyword>
<organism evidence="2 3">
    <name type="scientific">Mesomycoplasma conjunctivae (strain ATCC 25834 / NCTC 10147 / HRC/581)</name>
    <name type="common">Mycoplasma conjunctivae</name>
    <dbReference type="NCBI Taxonomy" id="572263"/>
    <lineage>
        <taxon>Bacteria</taxon>
        <taxon>Bacillati</taxon>
        <taxon>Mycoplasmatota</taxon>
        <taxon>Mycoplasmoidales</taxon>
        <taxon>Metamycoplasmataceae</taxon>
        <taxon>Mesomycoplasma</taxon>
    </lineage>
</organism>
<dbReference type="KEGG" id="mco:MCJ_005320"/>
<protein>
    <submittedName>
        <fullName evidence="2">Uncharacterized protein</fullName>
    </submittedName>
</protein>
<feature type="transmembrane region" description="Helical" evidence="1">
    <location>
        <begin position="60"/>
        <end position="81"/>
    </location>
</feature>
<dbReference type="Proteomes" id="UP000001491">
    <property type="component" value="Chromosome"/>
</dbReference>
<proteinExistence type="predicted"/>
<dbReference type="AlphaFoldDB" id="C5J6W8"/>
<keyword evidence="1" id="KW-1133">Transmembrane helix</keyword>
<evidence type="ECO:0000256" key="1">
    <source>
        <dbReference type="SAM" id="Phobius"/>
    </source>
</evidence>
<feature type="transmembrane region" description="Helical" evidence="1">
    <location>
        <begin position="12"/>
        <end position="31"/>
    </location>
</feature>
<gene>
    <name evidence="2" type="ordered locus">MCJ_005320</name>
</gene>
<evidence type="ECO:0000313" key="2">
    <source>
        <dbReference type="EMBL" id="CAT05231.1"/>
    </source>
</evidence>
<keyword evidence="3" id="KW-1185">Reference proteome</keyword>
<dbReference type="EMBL" id="FM864216">
    <property type="protein sequence ID" value="CAT05231.1"/>
    <property type="molecule type" value="Genomic_DNA"/>
</dbReference>
<sequence length="91" mass="10220">MLNFKDKSHLSFLIIAFVALIMLILGISLLVTGREVYANFVSAKIENVKDFQNVVSPTSYIYGVFSITIAILLIVLELLFANHLFNKKLNS</sequence>
<keyword evidence="1" id="KW-0472">Membrane</keyword>
<evidence type="ECO:0000313" key="3">
    <source>
        <dbReference type="Proteomes" id="UP000001491"/>
    </source>
</evidence>
<accession>C5J6W8</accession>